<feature type="chain" id="PRO_5027041805" evidence="3">
    <location>
        <begin position="24"/>
        <end position="292"/>
    </location>
</feature>
<gene>
    <name evidence="4" type="ORF">Tci_010387</name>
</gene>
<feature type="signal peptide" evidence="3">
    <location>
        <begin position="1"/>
        <end position="23"/>
    </location>
</feature>
<sequence length="292" mass="32212">MVPRAVLMKSGLVLVNIARQVNAAHSKPTVNVARSMSHIFKIAHSSVKKPIYKNKAFKNSNVNQRMRLSIKMRDRLVRAATTASSLEAEQDSGGGPRCQETIGDTIAQTRVEFSGDEESLGEDPSKQERRINAIDADEEITLVSAVDNDIFDVDVLGGDEVFVAGQNENVIEEVVDAAQVSTAASTVIITTKEITLAQALEALKTSKPKVKGIIFQEPCKSTTTTKISLLQSQDKVKVIMIEEPVKPKKKDQIRLDEEAAKKLQAKFDEEERLAREKAEKKEQESNIALIEE</sequence>
<comment type="caution">
    <text evidence="4">The sequence shown here is derived from an EMBL/GenBank/DDBJ whole genome shotgun (WGS) entry which is preliminary data.</text>
</comment>
<evidence type="ECO:0000313" key="4">
    <source>
        <dbReference type="EMBL" id="GEU38409.1"/>
    </source>
</evidence>
<feature type="coiled-coil region" evidence="1">
    <location>
        <begin position="253"/>
        <end position="286"/>
    </location>
</feature>
<evidence type="ECO:0000256" key="2">
    <source>
        <dbReference type="SAM" id="MobiDB-lite"/>
    </source>
</evidence>
<dbReference type="EMBL" id="BKCJ010001049">
    <property type="protein sequence ID" value="GEU38409.1"/>
    <property type="molecule type" value="Genomic_DNA"/>
</dbReference>
<protein>
    <submittedName>
        <fullName evidence="4">Uncharacterized protein</fullName>
    </submittedName>
</protein>
<organism evidence="4">
    <name type="scientific">Tanacetum cinerariifolium</name>
    <name type="common">Dalmatian daisy</name>
    <name type="synonym">Chrysanthemum cinerariifolium</name>
    <dbReference type="NCBI Taxonomy" id="118510"/>
    <lineage>
        <taxon>Eukaryota</taxon>
        <taxon>Viridiplantae</taxon>
        <taxon>Streptophyta</taxon>
        <taxon>Embryophyta</taxon>
        <taxon>Tracheophyta</taxon>
        <taxon>Spermatophyta</taxon>
        <taxon>Magnoliopsida</taxon>
        <taxon>eudicotyledons</taxon>
        <taxon>Gunneridae</taxon>
        <taxon>Pentapetalae</taxon>
        <taxon>asterids</taxon>
        <taxon>campanulids</taxon>
        <taxon>Asterales</taxon>
        <taxon>Asteraceae</taxon>
        <taxon>Asteroideae</taxon>
        <taxon>Anthemideae</taxon>
        <taxon>Anthemidinae</taxon>
        <taxon>Tanacetum</taxon>
    </lineage>
</organism>
<keyword evidence="3" id="KW-0732">Signal</keyword>
<feature type="region of interest" description="Disordered" evidence="2">
    <location>
        <begin position="81"/>
        <end position="100"/>
    </location>
</feature>
<accession>A0A6L2JP65</accession>
<proteinExistence type="predicted"/>
<name>A0A6L2JP65_TANCI</name>
<keyword evidence="1" id="KW-0175">Coiled coil</keyword>
<evidence type="ECO:0000256" key="3">
    <source>
        <dbReference type="SAM" id="SignalP"/>
    </source>
</evidence>
<reference evidence="4" key="1">
    <citation type="journal article" date="2019" name="Sci. Rep.">
        <title>Draft genome of Tanacetum cinerariifolium, the natural source of mosquito coil.</title>
        <authorList>
            <person name="Yamashiro T."/>
            <person name="Shiraishi A."/>
            <person name="Satake H."/>
            <person name="Nakayama K."/>
        </authorList>
    </citation>
    <scope>NUCLEOTIDE SEQUENCE</scope>
</reference>
<evidence type="ECO:0000256" key="1">
    <source>
        <dbReference type="SAM" id="Coils"/>
    </source>
</evidence>
<dbReference type="AlphaFoldDB" id="A0A6L2JP65"/>